<keyword evidence="3" id="KW-1185">Reference proteome</keyword>
<evidence type="ECO:0000256" key="1">
    <source>
        <dbReference type="SAM" id="MobiDB-lite"/>
    </source>
</evidence>
<evidence type="ECO:0000313" key="2">
    <source>
        <dbReference type="EMBL" id="GFX93289.1"/>
    </source>
</evidence>
<feature type="compositionally biased region" description="Polar residues" evidence="1">
    <location>
        <begin position="60"/>
        <end position="70"/>
    </location>
</feature>
<protein>
    <submittedName>
        <fullName evidence="2">Uncharacterized protein</fullName>
    </submittedName>
</protein>
<accession>A0A8X6RIP0</accession>
<evidence type="ECO:0000313" key="3">
    <source>
        <dbReference type="Proteomes" id="UP000887159"/>
    </source>
</evidence>
<organism evidence="2 3">
    <name type="scientific">Trichonephila clavipes</name>
    <name type="common">Golden silk orbweaver</name>
    <name type="synonym">Nephila clavipes</name>
    <dbReference type="NCBI Taxonomy" id="2585209"/>
    <lineage>
        <taxon>Eukaryota</taxon>
        <taxon>Metazoa</taxon>
        <taxon>Ecdysozoa</taxon>
        <taxon>Arthropoda</taxon>
        <taxon>Chelicerata</taxon>
        <taxon>Arachnida</taxon>
        <taxon>Araneae</taxon>
        <taxon>Araneomorphae</taxon>
        <taxon>Entelegynae</taxon>
        <taxon>Araneoidea</taxon>
        <taxon>Nephilidae</taxon>
        <taxon>Trichonephila</taxon>
    </lineage>
</organism>
<dbReference type="Proteomes" id="UP000887159">
    <property type="component" value="Unassembled WGS sequence"/>
</dbReference>
<sequence>MFQLLEKLDNYTFSCEETKMEYKNRLTKLCNEGTELFENLQRLETDHYVDLIKRFQQKTGQTLNQDSSFKTVKGKKNNKKSPSPPPETSNKKLRTHEVETTNRLSDLHVEDPPATENEIDENVSQAQAPKFRRTPPITIENVSNTAAFLKKLQSMTKEKLMGRVIGKGLRVYPDTPQAYHTIRNFID</sequence>
<dbReference type="AlphaFoldDB" id="A0A8X6RIP0"/>
<name>A0A8X6RIP0_TRICX</name>
<feature type="compositionally biased region" description="Basic and acidic residues" evidence="1">
    <location>
        <begin position="95"/>
        <end position="111"/>
    </location>
</feature>
<dbReference type="EMBL" id="BMAU01021172">
    <property type="protein sequence ID" value="GFX93289.1"/>
    <property type="molecule type" value="Genomic_DNA"/>
</dbReference>
<proteinExistence type="predicted"/>
<comment type="caution">
    <text evidence="2">The sequence shown here is derived from an EMBL/GenBank/DDBJ whole genome shotgun (WGS) entry which is preliminary data.</text>
</comment>
<feature type="region of interest" description="Disordered" evidence="1">
    <location>
        <begin position="60"/>
        <end position="128"/>
    </location>
</feature>
<reference evidence="2" key="1">
    <citation type="submission" date="2020-08" db="EMBL/GenBank/DDBJ databases">
        <title>Multicomponent nature underlies the extraordinary mechanical properties of spider dragline silk.</title>
        <authorList>
            <person name="Kono N."/>
            <person name="Nakamura H."/>
            <person name="Mori M."/>
            <person name="Yoshida Y."/>
            <person name="Ohtoshi R."/>
            <person name="Malay A.D."/>
            <person name="Moran D.A.P."/>
            <person name="Tomita M."/>
            <person name="Numata K."/>
            <person name="Arakawa K."/>
        </authorList>
    </citation>
    <scope>NUCLEOTIDE SEQUENCE</scope>
</reference>
<gene>
    <name evidence="2" type="ORF">TNCV_4761681</name>
</gene>